<protein>
    <submittedName>
        <fullName evidence="2">Uncharacterized protein</fullName>
    </submittedName>
</protein>
<evidence type="ECO:0000313" key="2">
    <source>
        <dbReference type="EMBL" id="KAL3319786.1"/>
    </source>
</evidence>
<accession>A0ABD2QJT8</accession>
<keyword evidence="3" id="KW-1185">Reference proteome</keyword>
<organism evidence="2 3">
    <name type="scientific">Cichlidogyrus casuarinus</name>
    <dbReference type="NCBI Taxonomy" id="1844966"/>
    <lineage>
        <taxon>Eukaryota</taxon>
        <taxon>Metazoa</taxon>
        <taxon>Spiralia</taxon>
        <taxon>Lophotrochozoa</taxon>
        <taxon>Platyhelminthes</taxon>
        <taxon>Monogenea</taxon>
        <taxon>Monopisthocotylea</taxon>
        <taxon>Dactylogyridea</taxon>
        <taxon>Ancyrocephalidae</taxon>
        <taxon>Cichlidogyrus</taxon>
    </lineage>
</organism>
<sequence>MATETLQHSSNKASKSDYLDLNSALQAPSHQMYTAGFDLKLEQKPSPPGHDYYANQPQFALQQLQSRYGNLYDYNPGAEDAVNTDYQSPYQQFLSSYAAQQQANAPPYDQPDSRFASHLTESEKIRQAKQKEDAKEDPLEFVTNSPTEPDDVSDEASDVENNFGGGPSSCDEGEEESSFAKRTKHDDLFGGNGLLADSDRGMSNQQQNRSATGSGSNQNLMVSF</sequence>
<evidence type="ECO:0000313" key="3">
    <source>
        <dbReference type="Proteomes" id="UP001626550"/>
    </source>
</evidence>
<gene>
    <name evidence="2" type="ORF">Ciccas_001538</name>
</gene>
<feature type="compositionally biased region" description="Basic and acidic residues" evidence="1">
    <location>
        <begin position="123"/>
        <end position="138"/>
    </location>
</feature>
<evidence type="ECO:0000256" key="1">
    <source>
        <dbReference type="SAM" id="MobiDB-lite"/>
    </source>
</evidence>
<name>A0ABD2QJT8_9PLAT</name>
<feature type="region of interest" description="Disordered" evidence="1">
    <location>
        <begin position="123"/>
        <end position="224"/>
    </location>
</feature>
<dbReference type="EMBL" id="JBJKFK010000102">
    <property type="protein sequence ID" value="KAL3319786.1"/>
    <property type="molecule type" value="Genomic_DNA"/>
</dbReference>
<comment type="caution">
    <text evidence="2">The sequence shown here is derived from an EMBL/GenBank/DDBJ whole genome shotgun (WGS) entry which is preliminary data.</text>
</comment>
<feature type="compositionally biased region" description="Polar residues" evidence="1">
    <location>
        <begin position="201"/>
        <end position="224"/>
    </location>
</feature>
<dbReference type="Proteomes" id="UP001626550">
    <property type="component" value="Unassembled WGS sequence"/>
</dbReference>
<dbReference type="AlphaFoldDB" id="A0ABD2QJT8"/>
<reference evidence="2 3" key="1">
    <citation type="submission" date="2024-11" db="EMBL/GenBank/DDBJ databases">
        <title>Adaptive evolution of stress response genes in parasites aligns with host niche diversity.</title>
        <authorList>
            <person name="Hahn C."/>
            <person name="Resl P."/>
        </authorList>
    </citation>
    <scope>NUCLEOTIDE SEQUENCE [LARGE SCALE GENOMIC DNA]</scope>
    <source>
        <strain evidence="2">EGGRZ-B1_66</strain>
        <tissue evidence="2">Body</tissue>
    </source>
</reference>
<feature type="compositionally biased region" description="Acidic residues" evidence="1">
    <location>
        <begin position="148"/>
        <end position="158"/>
    </location>
</feature>
<proteinExistence type="predicted"/>